<comment type="caution">
    <text evidence="2">The sequence shown here is derived from an EMBL/GenBank/DDBJ whole genome shotgun (WGS) entry which is preliminary data.</text>
</comment>
<feature type="domain" description="Glycosyltransferase 2-like" evidence="1">
    <location>
        <begin position="6"/>
        <end position="126"/>
    </location>
</feature>
<proteinExistence type="predicted"/>
<evidence type="ECO:0000313" key="2">
    <source>
        <dbReference type="EMBL" id="PKZ29955.1"/>
    </source>
</evidence>
<keyword evidence="2" id="KW-0808">Transferase</keyword>
<dbReference type="SUPFAM" id="SSF53448">
    <property type="entry name" value="Nucleotide-diphospho-sugar transferases"/>
    <property type="match status" value="1"/>
</dbReference>
<sequence length="232" mass="27397">MNKICFLIPYYNHPAKISKLCKILKQYNLPIILVDDGSSDNFNFETLDIEVLKHDKNKGKGAALKTGFNYAIKNDYTHAFQIDADMQHDLSKIDEFLEIYKNNKDIVICGYGKYDQTAPKARVYGRKITNFWAFINTFGGHFKDLMIGMRIYPLNEEVLKKTKSNRMEFDIEVLINYFKFDYKFAWVEVMINYESISHFKMIRDNILISKMHTRCFFSLPKFLFKRLKNALV</sequence>
<dbReference type="PANTHER" id="PTHR10859">
    <property type="entry name" value="GLYCOSYL TRANSFERASE"/>
    <property type="match status" value="1"/>
</dbReference>
<dbReference type="Proteomes" id="UP000234639">
    <property type="component" value="Unassembled WGS sequence"/>
</dbReference>
<name>A0A2I1NC81_9BACT</name>
<dbReference type="RefSeq" id="WP_101636449.1">
    <property type="nucleotide sequence ID" value="NZ_PKHU01000001.1"/>
</dbReference>
<dbReference type="EMBL" id="PKHU01000001">
    <property type="protein sequence ID" value="PKZ29955.1"/>
    <property type="molecule type" value="Genomic_DNA"/>
</dbReference>
<dbReference type="Pfam" id="PF00535">
    <property type="entry name" value="Glycos_transf_2"/>
    <property type="match status" value="1"/>
</dbReference>
<dbReference type="InterPro" id="IPR001173">
    <property type="entry name" value="Glyco_trans_2-like"/>
</dbReference>
<reference evidence="2 3" key="1">
    <citation type="submission" date="2017-12" db="EMBL/GenBank/DDBJ databases">
        <title>Phylogenetic diversity of female urinary microbiome.</title>
        <authorList>
            <person name="Thomas-White K."/>
            <person name="Wolfe A.J."/>
        </authorList>
    </citation>
    <scope>NUCLEOTIDE SEQUENCE [LARGE SCALE GENOMIC DNA]</scope>
    <source>
        <strain evidence="2 3">UMB0112</strain>
    </source>
</reference>
<dbReference type="GO" id="GO:0016740">
    <property type="term" value="F:transferase activity"/>
    <property type="evidence" value="ECO:0007669"/>
    <property type="project" value="UniProtKB-KW"/>
</dbReference>
<dbReference type="CDD" id="cd04179">
    <property type="entry name" value="DPM_DPG-synthase_like"/>
    <property type="match status" value="1"/>
</dbReference>
<evidence type="ECO:0000259" key="1">
    <source>
        <dbReference type="Pfam" id="PF00535"/>
    </source>
</evidence>
<dbReference type="AlphaFoldDB" id="A0A2I1NC81"/>
<dbReference type="InterPro" id="IPR029044">
    <property type="entry name" value="Nucleotide-diphossugar_trans"/>
</dbReference>
<organism evidence="2 3">
    <name type="scientific">Campylobacter ureolyticus</name>
    <dbReference type="NCBI Taxonomy" id="827"/>
    <lineage>
        <taxon>Bacteria</taxon>
        <taxon>Pseudomonadati</taxon>
        <taxon>Campylobacterota</taxon>
        <taxon>Epsilonproteobacteria</taxon>
        <taxon>Campylobacterales</taxon>
        <taxon>Campylobacteraceae</taxon>
        <taxon>Campylobacter</taxon>
    </lineage>
</organism>
<accession>A0A2I1NC81</accession>
<gene>
    <name evidence="2" type="ORF">CYJ41_00505</name>
</gene>
<dbReference type="GO" id="GO:0006487">
    <property type="term" value="P:protein N-linked glycosylation"/>
    <property type="evidence" value="ECO:0007669"/>
    <property type="project" value="TreeGrafter"/>
</dbReference>
<protein>
    <submittedName>
        <fullName evidence="2">Glycosyl transferase</fullName>
    </submittedName>
</protein>
<evidence type="ECO:0000313" key="3">
    <source>
        <dbReference type="Proteomes" id="UP000234639"/>
    </source>
</evidence>
<dbReference type="Gene3D" id="3.90.550.10">
    <property type="entry name" value="Spore Coat Polysaccharide Biosynthesis Protein SpsA, Chain A"/>
    <property type="match status" value="1"/>
</dbReference>
<dbReference type="PANTHER" id="PTHR10859:SF91">
    <property type="entry name" value="DOLICHYL-PHOSPHATE BETA-GLUCOSYLTRANSFERASE"/>
    <property type="match status" value="1"/>
</dbReference>